<dbReference type="PROSITE" id="PS50194">
    <property type="entry name" value="FILAMIN_REPEAT"/>
    <property type="match status" value="1"/>
</dbReference>
<dbReference type="InterPro" id="IPR013783">
    <property type="entry name" value="Ig-like_fold"/>
</dbReference>
<dbReference type="InterPro" id="IPR014756">
    <property type="entry name" value="Ig_E-set"/>
</dbReference>
<proteinExistence type="predicted"/>
<dbReference type="Gene3D" id="3.40.50.1110">
    <property type="entry name" value="SGNH hydrolase"/>
    <property type="match status" value="1"/>
</dbReference>
<sequence length="508" mass="58555">MRIGLAFFVLILRFTAFVSRARGSIYQDFKVNWCRQRKWRLDWENLQKPCQNLHYRRNNGEQYETMATSPAESEIFDVQIRPAGEYSRFFVQSRTNSARRKAIGGDSWRVYLEGPSNVAGTVFDHNNGIYEVLFLIMEPGAYKINMILDYTLCDGLIDPPVDWFRSAHCSGKLKNVHLSNQLFSEMTGYINQPLQSATSKTLTIPWQRVSEMEIQNNMRQADNECDIPCNVLWDGFGRWVAGYTWKPYINSTRNDCTFLKNHQKQHDHVTGRGVLWIYGDSLSYYFYKSLTQPGRLVCSTVFKDCNCTYNWIYPKTLYELTETCGEMSLQVPKVLNYFRDVILRRDMDKDSALLLNAGAHYVKTTSFQSYRAVILALIEEIKTAYKGKPVWKSTTAIHGQTADIMGAFRRFTTNHRIQLYNAFANSAMCKNNISVLDVYPISNSYPPGTMDGIHYKDEAFYPVIDLLQEYFSSSPSKDLSPTHVPLNTINRQVSNSRPVLTRVLASIK</sequence>
<dbReference type="PANTHER" id="PTHR16165">
    <property type="entry name" value="NXPE FAMILY MEMBER"/>
    <property type="match status" value="1"/>
</dbReference>
<reference evidence="3 4" key="1">
    <citation type="submission" date="2022-05" db="EMBL/GenBank/DDBJ databases">
        <authorList>
            <consortium name="Genoscope - CEA"/>
            <person name="William W."/>
        </authorList>
    </citation>
    <scope>NUCLEOTIDE SEQUENCE [LARGE SCALE GENOMIC DNA]</scope>
</reference>
<evidence type="ECO:0000256" key="2">
    <source>
        <dbReference type="SAM" id="SignalP"/>
    </source>
</evidence>
<feature type="repeat" description="Filamin" evidence="1">
    <location>
        <begin position="57"/>
        <end position="149"/>
    </location>
</feature>
<dbReference type="SUPFAM" id="SSF52266">
    <property type="entry name" value="SGNH hydrolase"/>
    <property type="match status" value="1"/>
</dbReference>
<dbReference type="Proteomes" id="UP001159405">
    <property type="component" value="Unassembled WGS sequence"/>
</dbReference>
<evidence type="ECO:0000256" key="1">
    <source>
        <dbReference type="PROSITE-ProRule" id="PRU00087"/>
    </source>
</evidence>
<keyword evidence="2" id="KW-0732">Signal</keyword>
<protein>
    <submittedName>
        <fullName evidence="3">Uncharacterized protein</fullName>
    </submittedName>
</protein>
<accession>A0ABN8NUA7</accession>
<dbReference type="InterPro" id="IPR017868">
    <property type="entry name" value="Filamin/ABP280_repeat-like"/>
</dbReference>
<gene>
    <name evidence="3" type="ORF">PLOB_00029020</name>
</gene>
<dbReference type="SUPFAM" id="SSF81296">
    <property type="entry name" value="E set domains"/>
    <property type="match status" value="1"/>
</dbReference>
<evidence type="ECO:0000313" key="4">
    <source>
        <dbReference type="Proteomes" id="UP001159405"/>
    </source>
</evidence>
<feature type="chain" id="PRO_5046808687" evidence="2">
    <location>
        <begin position="24"/>
        <end position="508"/>
    </location>
</feature>
<dbReference type="EMBL" id="CALNXK010000036">
    <property type="protein sequence ID" value="CAH3121487.1"/>
    <property type="molecule type" value="Genomic_DNA"/>
</dbReference>
<feature type="signal peptide" evidence="2">
    <location>
        <begin position="1"/>
        <end position="23"/>
    </location>
</feature>
<dbReference type="InterPro" id="IPR036514">
    <property type="entry name" value="SGNH_hydro_sf"/>
</dbReference>
<dbReference type="PANTHER" id="PTHR16165:SF5">
    <property type="entry name" value="NXPE FAMILY MEMBER 3"/>
    <property type="match status" value="1"/>
</dbReference>
<organism evidence="3 4">
    <name type="scientific">Porites lobata</name>
    <dbReference type="NCBI Taxonomy" id="104759"/>
    <lineage>
        <taxon>Eukaryota</taxon>
        <taxon>Metazoa</taxon>
        <taxon>Cnidaria</taxon>
        <taxon>Anthozoa</taxon>
        <taxon>Hexacorallia</taxon>
        <taxon>Scleractinia</taxon>
        <taxon>Fungiina</taxon>
        <taxon>Poritidae</taxon>
        <taxon>Porites</taxon>
    </lineage>
</organism>
<keyword evidence="4" id="KW-1185">Reference proteome</keyword>
<name>A0ABN8NUA7_9CNID</name>
<evidence type="ECO:0000313" key="3">
    <source>
        <dbReference type="EMBL" id="CAH3121487.1"/>
    </source>
</evidence>
<dbReference type="Gene3D" id="2.60.40.10">
    <property type="entry name" value="Immunoglobulins"/>
    <property type="match status" value="1"/>
</dbReference>
<comment type="caution">
    <text evidence="3">The sequence shown here is derived from an EMBL/GenBank/DDBJ whole genome shotgun (WGS) entry which is preliminary data.</text>
</comment>